<proteinExistence type="predicted"/>
<evidence type="ECO:0000259" key="1">
    <source>
        <dbReference type="Pfam" id="PF05299"/>
    </source>
</evidence>
<evidence type="ECO:0000313" key="3">
    <source>
        <dbReference type="EMBL" id="MDU0808461.1"/>
    </source>
</evidence>
<dbReference type="EMBL" id="JAVNWW010000001">
    <property type="protein sequence ID" value="MDU0808461.1"/>
    <property type="molecule type" value="Genomic_DNA"/>
</dbReference>
<sequence length="613" mass="69362">MRLIIKISLLCLVYTASWGQGIRYQVDLKHIQNDRVSVQVFLPAQKSNSIIFSFPKQVPGTYSNYDFGRYIQDFKAISKDGKSLPVKQKNINQYQIEQASLISHLEYQVNDTWDSPEIKGEYIFEPAGTNIQADSLIAFNVHGFLGYLEDQSALPVQVSIDRPNHLYGSTSLMNTGKGTRDVFTSANYQSLVDSPILYSEADTTSMQFGDTQILVSVYSPNQTINSKQIADNIKPLLIAQRNYLGGKFPVKRYAFLVVLSDNLKGGSYGALEHSQSSFYYLPEGTIDRLGQTIRDVCAHEFFHIITPLSVHSEEIGNFDFINPKMSEHLWLYEGLTEYAAQHMQLQGKLIDSDAFFRTIQEKKETMDMQFKQDVSFTNMSKQVLGKYKDQYANVYQKGALIGFGLDLTLRQLSQGKWNNQLLLQALSKEYGPTKSFKDDQLFDKIVQITKLPALKDFFDSYVAGTKALPMETWLQSLGYTWDANQLEDTKTLGFDPQGLSINSETKRAIIQTNSAINSLGKMMGMQAKDELSAINGLPTDIENFVKNTQKILQIIQAGDTLAWDVARKGEDGTYQTVHLKAPYFVIQQASRQAIRSVKNPSKAQLEFRNNWMQ</sequence>
<keyword evidence="4" id="KW-1185">Reference proteome</keyword>
<evidence type="ECO:0000313" key="4">
    <source>
        <dbReference type="Proteomes" id="UP001249959"/>
    </source>
</evidence>
<dbReference type="Pfam" id="PF17899">
    <property type="entry name" value="Peptidase_M61_N"/>
    <property type="match status" value="1"/>
</dbReference>
<dbReference type="Proteomes" id="UP001249959">
    <property type="component" value="Unassembled WGS sequence"/>
</dbReference>
<gene>
    <name evidence="3" type="ORF">PQG45_05360</name>
</gene>
<reference evidence="3 4" key="1">
    <citation type="submission" date="2023-09" db="EMBL/GenBank/DDBJ databases">
        <title>Aquirufa genomes.</title>
        <authorList>
            <person name="Pitt A."/>
        </authorList>
    </citation>
    <scope>NUCLEOTIDE SEQUENCE [LARGE SCALE GENOMIC DNA]</scope>
    <source>
        <strain evidence="3 4">LEOWEIH-7C</strain>
    </source>
</reference>
<name>A0ABU3TRG0_9BACT</name>
<dbReference type="SUPFAM" id="SSF55486">
    <property type="entry name" value="Metalloproteases ('zincins'), catalytic domain"/>
    <property type="match status" value="1"/>
</dbReference>
<dbReference type="Gene3D" id="1.10.390.10">
    <property type="entry name" value="Neutral Protease Domain 2"/>
    <property type="match status" value="1"/>
</dbReference>
<feature type="domain" description="Peptidase M61 N-terminal" evidence="2">
    <location>
        <begin position="23"/>
        <end position="200"/>
    </location>
</feature>
<dbReference type="InterPro" id="IPR040756">
    <property type="entry name" value="Peptidase_M61_N"/>
</dbReference>
<dbReference type="RefSeq" id="WP_316070400.1">
    <property type="nucleotide sequence ID" value="NZ_JAVNWW010000001.1"/>
</dbReference>
<comment type="caution">
    <text evidence="3">The sequence shown here is derived from an EMBL/GenBank/DDBJ whole genome shotgun (WGS) entry which is preliminary data.</text>
</comment>
<dbReference type="Pfam" id="PF05299">
    <property type="entry name" value="Peptidase_M61"/>
    <property type="match status" value="1"/>
</dbReference>
<dbReference type="InterPro" id="IPR027268">
    <property type="entry name" value="Peptidase_M4/M1_CTD_sf"/>
</dbReference>
<dbReference type="Gene3D" id="2.60.40.3650">
    <property type="match status" value="1"/>
</dbReference>
<dbReference type="InterPro" id="IPR007963">
    <property type="entry name" value="Peptidase_M61_catalytic"/>
</dbReference>
<feature type="domain" description="Peptidase M61 catalytic" evidence="1">
    <location>
        <begin position="294"/>
        <end position="401"/>
    </location>
</feature>
<organism evidence="3 4">
    <name type="scientific">Aquirufa regiilacus</name>
    <dbReference type="NCBI Taxonomy" id="3024868"/>
    <lineage>
        <taxon>Bacteria</taxon>
        <taxon>Pseudomonadati</taxon>
        <taxon>Bacteroidota</taxon>
        <taxon>Cytophagia</taxon>
        <taxon>Cytophagales</taxon>
        <taxon>Flectobacillaceae</taxon>
        <taxon>Aquirufa</taxon>
    </lineage>
</organism>
<accession>A0ABU3TRG0</accession>
<evidence type="ECO:0000259" key="2">
    <source>
        <dbReference type="Pfam" id="PF17899"/>
    </source>
</evidence>
<protein>
    <submittedName>
        <fullName evidence="3">Peptidase M61</fullName>
    </submittedName>
</protein>